<dbReference type="GO" id="GO:0005634">
    <property type="term" value="C:nucleus"/>
    <property type="evidence" value="ECO:0007669"/>
    <property type="project" value="UniProtKB-SubCell"/>
</dbReference>
<evidence type="ECO:0000256" key="10">
    <source>
        <dbReference type="SAM" id="MobiDB-lite"/>
    </source>
</evidence>
<dbReference type="CDD" id="cd00067">
    <property type="entry name" value="GAL4"/>
    <property type="match status" value="1"/>
</dbReference>
<evidence type="ECO:0000256" key="6">
    <source>
        <dbReference type="ARBA" id="ARBA00023125"/>
    </source>
</evidence>
<dbReference type="PANTHER" id="PTHR47655:SF2">
    <property type="entry name" value="QUINIC ACID UTILIZATION ACTIVATOR"/>
    <property type="match status" value="1"/>
</dbReference>
<dbReference type="GO" id="GO:0045944">
    <property type="term" value="P:positive regulation of transcription by RNA polymerase II"/>
    <property type="evidence" value="ECO:0007669"/>
    <property type="project" value="TreeGrafter"/>
</dbReference>
<keyword evidence="5" id="KW-0805">Transcription regulation</keyword>
<evidence type="ECO:0000256" key="7">
    <source>
        <dbReference type="ARBA" id="ARBA00023159"/>
    </source>
</evidence>
<dbReference type="InterPro" id="IPR036864">
    <property type="entry name" value="Zn2-C6_fun-type_DNA-bd_sf"/>
</dbReference>
<dbReference type="PANTHER" id="PTHR47655">
    <property type="entry name" value="QUINIC ACID UTILIZATION ACTIVATOR"/>
    <property type="match status" value="1"/>
</dbReference>
<dbReference type="GO" id="GO:0000981">
    <property type="term" value="F:DNA-binding transcription factor activity, RNA polymerase II-specific"/>
    <property type="evidence" value="ECO:0007669"/>
    <property type="project" value="InterPro"/>
</dbReference>
<dbReference type="InterPro" id="IPR007219">
    <property type="entry name" value="XnlR_reg_dom"/>
</dbReference>
<feature type="region of interest" description="Disordered" evidence="10">
    <location>
        <begin position="193"/>
        <end position="289"/>
    </location>
</feature>
<dbReference type="SUPFAM" id="SSF57701">
    <property type="entry name" value="Zn2/Cys6 DNA-binding domain"/>
    <property type="match status" value="1"/>
</dbReference>
<proteinExistence type="predicted"/>
<keyword evidence="7" id="KW-0010">Activator</keyword>
<evidence type="ECO:0000256" key="1">
    <source>
        <dbReference type="ARBA" id="ARBA00004123"/>
    </source>
</evidence>
<feature type="compositionally biased region" description="Polar residues" evidence="10">
    <location>
        <begin position="222"/>
        <end position="235"/>
    </location>
</feature>
<dbReference type="CDD" id="cd12148">
    <property type="entry name" value="fungal_TF_MHR"/>
    <property type="match status" value="1"/>
</dbReference>
<dbReference type="Gene3D" id="4.10.240.10">
    <property type="entry name" value="Zn(2)-C6 fungal-type DNA-binding domain"/>
    <property type="match status" value="1"/>
</dbReference>
<evidence type="ECO:0000256" key="5">
    <source>
        <dbReference type="ARBA" id="ARBA00023015"/>
    </source>
</evidence>
<feature type="region of interest" description="Disordered" evidence="10">
    <location>
        <begin position="141"/>
        <end position="180"/>
    </location>
</feature>
<dbReference type="EMBL" id="MU001674">
    <property type="protein sequence ID" value="KAF2459966.1"/>
    <property type="molecule type" value="Genomic_DNA"/>
</dbReference>
<sequence>MAEPGKRKAARTPDVEHGARPNSSTKRQRVSQACDQCRTAREKCDGIRPACSTCASSSRACSYAANPKKRGIQSGYIKVLEEALAWLFCNSRGCEEALRFALTTGDHDHPVRFRHTEPEVEAKDLHTVWRKSRFRTEVDRLLSGDSANGPPSLPDDGPVRFIGPHRSRDAPQNSIGPDSTAPAQLIDRLETVHSPRLSHPGLVYSESAGTSSTNRPICYSTAEPTSAGGTYTELSRGQKEASNGFACPDTGESLPPDSTSKGSSIPQNTRSQSNTAMYHSSGNSEDKQPFKFQAEASAPWRTRPQRPQTLKLPSNFWRLLDVYFAYTHSWFPIIDKQEVLKASYSYHERGLEHLSGARDQASHAQLWSVMALAAFQDDAGGASDASGAEQPANVSPHMILDTARQLIPSEDGCFEIGHAGALLLISLAYIGQNEYMTAWILVGKAVRVALPRKCANQTPDEGFHSNHPRRRLMLFGCFVVDTVLSAYHGCKRHLSRRDMHLLGILDEEGLEEWHPWQGCEGFGSDKSHSTQHLVKAPVHSLSIFNNLVHLVGILGDFSIRKIRNWHPQPTQDLIHELRSWELNLPEPMRFVGEGNIEDAYTPPSLNLFFTYNVLRLILGGHKDLFAARQIVNSLELHNRRFGLLTTPCLARLLIFIVKEAGCFDTLEPTEMRILETSLSEMAFSHRTGPSDEPQCHTLSRERLDGHGNYVLKEMSYGGVGKTGDEASNNSRIGFPHTRSSVWNSVFGDNRMQTTPHQDPWQWNTPGFPSLHNPLSENPHFTDEPSFIDRESYPLPHTDMDLAMSSSASFGRESTVDRSLGRVDSIDLEALSRDLASLESAESTQSQPEFMQNLGFAPNMNLNDISNEGYGYLDAIFFS</sequence>
<feature type="domain" description="Zn(2)-C6 fungal-type" evidence="11">
    <location>
        <begin position="33"/>
        <end position="63"/>
    </location>
</feature>
<dbReference type="SMART" id="SM00066">
    <property type="entry name" value="GAL4"/>
    <property type="match status" value="1"/>
</dbReference>
<dbReference type="PROSITE" id="PS00463">
    <property type="entry name" value="ZN2_CY6_FUNGAL_1"/>
    <property type="match status" value="1"/>
</dbReference>
<name>A0A6A6P7H3_9PEZI</name>
<reference evidence="12" key="1">
    <citation type="journal article" date="2020" name="Stud. Mycol.">
        <title>101 Dothideomycetes genomes: a test case for predicting lifestyles and emergence of pathogens.</title>
        <authorList>
            <person name="Haridas S."/>
            <person name="Albert R."/>
            <person name="Binder M."/>
            <person name="Bloem J."/>
            <person name="Labutti K."/>
            <person name="Salamov A."/>
            <person name="Andreopoulos B."/>
            <person name="Baker S."/>
            <person name="Barry K."/>
            <person name="Bills G."/>
            <person name="Bluhm B."/>
            <person name="Cannon C."/>
            <person name="Castanera R."/>
            <person name="Culley D."/>
            <person name="Daum C."/>
            <person name="Ezra D."/>
            <person name="Gonzalez J."/>
            <person name="Henrissat B."/>
            <person name="Kuo A."/>
            <person name="Liang C."/>
            <person name="Lipzen A."/>
            <person name="Lutzoni F."/>
            <person name="Magnuson J."/>
            <person name="Mondo S."/>
            <person name="Nolan M."/>
            <person name="Ohm R."/>
            <person name="Pangilinan J."/>
            <person name="Park H.-J."/>
            <person name="Ramirez L."/>
            <person name="Alfaro M."/>
            <person name="Sun H."/>
            <person name="Tritt A."/>
            <person name="Yoshinaga Y."/>
            <person name="Zwiers L.-H."/>
            <person name="Turgeon B."/>
            <person name="Goodwin S."/>
            <person name="Spatafora J."/>
            <person name="Crous P."/>
            <person name="Grigoriev I."/>
        </authorList>
    </citation>
    <scope>NUCLEOTIDE SEQUENCE</scope>
    <source>
        <strain evidence="12">ATCC 16933</strain>
    </source>
</reference>
<dbReference type="Pfam" id="PF04082">
    <property type="entry name" value="Fungal_trans"/>
    <property type="match status" value="1"/>
</dbReference>
<accession>A0A6A6P7H3</accession>
<keyword evidence="8" id="KW-0804">Transcription</keyword>
<dbReference type="InterPro" id="IPR052783">
    <property type="entry name" value="Metabolic/Drug-Res_Regulator"/>
</dbReference>
<dbReference type="Pfam" id="PF00172">
    <property type="entry name" value="Zn_clus"/>
    <property type="match status" value="1"/>
</dbReference>
<keyword evidence="6" id="KW-0238">DNA-binding</keyword>
<dbReference type="GO" id="GO:0008270">
    <property type="term" value="F:zinc ion binding"/>
    <property type="evidence" value="ECO:0007669"/>
    <property type="project" value="InterPro"/>
</dbReference>
<feature type="region of interest" description="Disordered" evidence="10">
    <location>
        <begin position="1"/>
        <end position="31"/>
    </location>
</feature>
<keyword evidence="13" id="KW-1185">Reference proteome</keyword>
<protein>
    <recommendedName>
        <fullName evidence="11">Zn(2)-C6 fungal-type domain-containing protein</fullName>
    </recommendedName>
</protein>
<dbReference type="PROSITE" id="PS50048">
    <property type="entry name" value="ZN2_CY6_FUNGAL_2"/>
    <property type="match status" value="1"/>
</dbReference>
<keyword evidence="4" id="KW-0672">Quinate metabolism</keyword>
<evidence type="ECO:0000313" key="12">
    <source>
        <dbReference type="EMBL" id="KAF2459966.1"/>
    </source>
</evidence>
<evidence type="ECO:0000256" key="8">
    <source>
        <dbReference type="ARBA" id="ARBA00023163"/>
    </source>
</evidence>
<feature type="compositionally biased region" description="Polar residues" evidence="10">
    <location>
        <begin position="21"/>
        <end position="31"/>
    </location>
</feature>
<keyword evidence="3" id="KW-0862">Zinc</keyword>
<evidence type="ECO:0000256" key="3">
    <source>
        <dbReference type="ARBA" id="ARBA00022833"/>
    </source>
</evidence>
<dbReference type="FunFam" id="4.10.240.10:FF:000005">
    <property type="entry name" value="Quinic acid utilization activator"/>
    <property type="match status" value="1"/>
</dbReference>
<dbReference type="InterPro" id="IPR001138">
    <property type="entry name" value="Zn2Cys6_DnaBD"/>
</dbReference>
<evidence type="ECO:0000256" key="2">
    <source>
        <dbReference type="ARBA" id="ARBA00022723"/>
    </source>
</evidence>
<keyword evidence="2" id="KW-0479">Metal-binding</keyword>
<comment type="subcellular location">
    <subcellularLocation>
        <location evidence="1">Nucleus</location>
    </subcellularLocation>
</comment>
<feature type="compositionally biased region" description="Basic and acidic residues" evidence="10">
    <location>
        <begin position="1"/>
        <end position="19"/>
    </location>
</feature>
<evidence type="ECO:0000313" key="13">
    <source>
        <dbReference type="Proteomes" id="UP000799766"/>
    </source>
</evidence>
<dbReference type="Proteomes" id="UP000799766">
    <property type="component" value="Unassembled WGS sequence"/>
</dbReference>
<dbReference type="OrthoDB" id="3364175at2759"/>
<dbReference type="AlphaFoldDB" id="A0A6A6P7H3"/>
<dbReference type="GO" id="GO:0003677">
    <property type="term" value="F:DNA binding"/>
    <property type="evidence" value="ECO:0007669"/>
    <property type="project" value="UniProtKB-KW"/>
</dbReference>
<evidence type="ECO:0000256" key="9">
    <source>
        <dbReference type="ARBA" id="ARBA00023242"/>
    </source>
</evidence>
<gene>
    <name evidence="12" type="ORF">BDY21DRAFT_181884</name>
</gene>
<keyword evidence="9" id="KW-0539">Nucleus</keyword>
<evidence type="ECO:0000256" key="4">
    <source>
        <dbReference type="ARBA" id="ARBA00022911"/>
    </source>
</evidence>
<organism evidence="12 13">
    <name type="scientific">Lineolata rhizophorae</name>
    <dbReference type="NCBI Taxonomy" id="578093"/>
    <lineage>
        <taxon>Eukaryota</taxon>
        <taxon>Fungi</taxon>
        <taxon>Dikarya</taxon>
        <taxon>Ascomycota</taxon>
        <taxon>Pezizomycotina</taxon>
        <taxon>Dothideomycetes</taxon>
        <taxon>Dothideomycetes incertae sedis</taxon>
        <taxon>Lineolatales</taxon>
        <taxon>Lineolataceae</taxon>
        <taxon>Lineolata</taxon>
    </lineage>
</organism>
<dbReference type="GO" id="GO:0006351">
    <property type="term" value="P:DNA-templated transcription"/>
    <property type="evidence" value="ECO:0007669"/>
    <property type="project" value="InterPro"/>
</dbReference>
<feature type="compositionally biased region" description="Polar residues" evidence="10">
    <location>
        <begin position="256"/>
        <end position="283"/>
    </location>
</feature>
<evidence type="ECO:0000259" key="11">
    <source>
        <dbReference type="PROSITE" id="PS50048"/>
    </source>
</evidence>